<protein>
    <recommendedName>
        <fullName evidence="3">Immunity protein 63 domain-containing protein</fullName>
    </recommendedName>
</protein>
<dbReference type="RefSeq" id="WP_188666777.1">
    <property type="nucleotide sequence ID" value="NZ_BMJI01000003.1"/>
</dbReference>
<organism evidence="1 2">
    <name type="scientific">Tersicoccus solisilvae</name>
    <dbReference type="NCBI Taxonomy" id="1882339"/>
    <lineage>
        <taxon>Bacteria</taxon>
        <taxon>Bacillati</taxon>
        <taxon>Actinomycetota</taxon>
        <taxon>Actinomycetes</taxon>
        <taxon>Micrococcales</taxon>
        <taxon>Micrococcaceae</taxon>
        <taxon>Tersicoccus</taxon>
    </lineage>
</organism>
<evidence type="ECO:0000313" key="2">
    <source>
        <dbReference type="Proteomes" id="UP000597761"/>
    </source>
</evidence>
<dbReference type="Proteomes" id="UP000597761">
    <property type="component" value="Unassembled WGS sequence"/>
</dbReference>
<evidence type="ECO:0008006" key="3">
    <source>
        <dbReference type="Google" id="ProtNLM"/>
    </source>
</evidence>
<evidence type="ECO:0000313" key="1">
    <source>
        <dbReference type="EMBL" id="GGC84256.1"/>
    </source>
</evidence>
<comment type="caution">
    <text evidence="1">The sequence shown here is derived from an EMBL/GenBank/DDBJ whole genome shotgun (WGS) entry which is preliminary data.</text>
</comment>
<gene>
    <name evidence="1" type="ORF">GCM10011512_08850</name>
</gene>
<proteinExistence type="predicted"/>
<sequence length="252" mass="28215">MGNDDYTERSSREAVDDALTNKAGARARKKAALALGDAMIETGEILWHAGYFVGPDRVIGDWPSEFGSNSVVGISTALQIGGELIESSARLLEAEKRYAAMALIRQVVEVEYLGWAFAEDANRTAATWLHADSEERRKLWQPRHLRDSSSGLFRGSDYALHCERGGHPTPEARRFLPGHSDVIDEGFIWYEICVHGGSAWDYFMTALDRQPSSTPFQDHIESLKSFSTFRKAWENWQADDMLIDLVGTDPMT</sequence>
<accession>A0ABQ1NSD0</accession>
<keyword evidence="2" id="KW-1185">Reference proteome</keyword>
<dbReference type="EMBL" id="BMJI01000003">
    <property type="protein sequence ID" value="GGC84256.1"/>
    <property type="molecule type" value="Genomic_DNA"/>
</dbReference>
<name>A0ABQ1NSD0_9MICC</name>
<reference evidence="2" key="1">
    <citation type="journal article" date="2019" name="Int. J. Syst. Evol. Microbiol.">
        <title>The Global Catalogue of Microorganisms (GCM) 10K type strain sequencing project: providing services to taxonomists for standard genome sequencing and annotation.</title>
        <authorList>
            <consortium name="The Broad Institute Genomics Platform"/>
            <consortium name="The Broad Institute Genome Sequencing Center for Infectious Disease"/>
            <person name="Wu L."/>
            <person name="Ma J."/>
        </authorList>
    </citation>
    <scope>NUCLEOTIDE SEQUENCE [LARGE SCALE GENOMIC DNA]</scope>
    <source>
        <strain evidence="2">CGMCC 1.15480</strain>
    </source>
</reference>